<keyword evidence="2" id="KW-1133">Transmembrane helix</keyword>
<sequence>MWLIVVGVLLLLMKVAEVGPGADLSWWWVLAPFGLAVLWWEFADKTGYTQRKAMDRLDERQKARREEAMTKIGTSDKQRRRRR</sequence>
<evidence type="ECO:0000256" key="1">
    <source>
        <dbReference type="SAM" id="MobiDB-lite"/>
    </source>
</evidence>
<dbReference type="RefSeq" id="WP_088448907.1">
    <property type="nucleotide sequence ID" value="NZ_JACHXO010000001.1"/>
</dbReference>
<name>A0ABR6GP77_9BURK</name>
<protein>
    <submittedName>
        <fullName evidence="3">Small Trp-rich protein</fullName>
    </submittedName>
</protein>
<keyword evidence="2" id="KW-0812">Transmembrane</keyword>
<dbReference type="NCBIfam" id="TIGR04438">
    <property type="entry name" value="small_Trp_rich"/>
    <property type="match status" value="1"/>
</dbReference>
<dbReference type="InterPro" id="IPR031044">
    <property type="entry name" value="Small_Trp_rich"/>
</dbReference>
<evidence type="ECO:0000256" key="2">
    <source>
        <dbReference type="SAM" id="Phobius"/>
    </source>
</evidence>
<evidence type="ECO:0000313" key="4">
    <source>
        <dbReference type="Proteomes" id="UP000574369"/>
    </source>
</evidence>
<proteinExistence type="predicted"/>
<dbReference type="EMBL" id="JACHXO010000001">
    <property type="protein sequence ID" value="MBB3193516.1"/>
    <property type="molecule type" value="Genomic_DNA"/>
</dbReference>
<keyword evidence="2" id="KW-0472">Membrane</keyword>
<feature type="compositionally biased region" description="Basic and acidic residues" evidence="1">
    <location>
        <begin position="59"/>
        <end position="77"/>
    </location>
</feature>
<feature type="transmembrane region" description="Helical" evidence="2">
    <location>
        <begin position="26"/>
        <end position="43"/>
    </location>
</feature>
<dbReference type="Proteomes" id="UP000574369">
    <property type="component" value="Unassembled WGS sequence"/>
</dbReference>
<accession>A0ABR6GP77</accession>
<reference evidence="3 4" key="1">
    <citation type="submission" date="2020-08" db="EMBL/GenBank/DDBJ databases">
        <title>Genomic Encyclopedia of Type Strains, Phase III (KMG-III): the genomes of soil and plant-associated and newly described type strains.</title>
        <authorList>
            <person name="Whitman W."/>
        </authorList>
    </citation>
    <scope>NUCLEOTIDE SEQUENCE [LARGE SCALE GENOMIC DNA]</scope>
    <source>
        <strain evidence="3 4">CECT 7247</strain>
    </source>
</reference>
<keyword evidence="4" id="KW-1185">Reference proteome</keyword>
<evidence type="ECO:0000313" key="3">
    <source>
        <dbReference type="EMBL" id="MBB3193516.1"/>
    </source>
</evidence>
<organism evidence="3 4">
    <name type="scientific">Roseateles terrae</name>
    <dbReference type="NCBI Taxonomy" id="431060"/>
    <lineage>
        <taxon>Bacteria</taxon>
        <taxon>Pseudomonadati</taxon>
        <taxon>Pseudomonadota</taxon>
        <taxon>Betaproteobacteria</taxon>
        <taxon>Burkholderiales</taxon>
        <taxon>Sphaerotilaceae</taxon>
        <taxon>Roseateles</taxon>
    </lineage>
</organism>
<feature type="region of interest" description="Disordered" evidence="1">
    <location>
        <begin position="59"/>
        <end position="83"/>
    </location>
</feature>
<comment type="caution">
    <text evidence="3">The sequence shown here is derived from an EMBL/GenBank/DDBJ whole genome shotgun (WGS) entry which is preliminary data.</text>
</comment>
<gene>
    <name evidence="3" type="ORF">FHS28_000881</name>
</gene>